<dbReference type="AlphaFoldDB" id="A0A381RWI5"/>
<dbReference type="Pfam" id="PF01925">
    <property type="entry name" value="TauE"/>
    <property type="match status" value="1"/>
</dbReference>
<keyword evidence="3" id="KW-1003">Cell membrane</keyword>
<dbReference type="InterPro" id="IPR002781">
    <property type="entry name" value="TM_pro_TauE-like"/>
</dbReference>
<evidence type="ECO:0000256" key="6">
    <source>
        <dbReference type="ARBA" id="ARBA00023136"/>
    </source>
</evidence>
<evidence type="ECO:0008006" key="9">
    <source>
        <dbReference type="Google" id="ProtNLM"/>
    </source>
</evidence>
<protein>
    <recommendedName>
        <fullName evidence="9">Membrane transporter protein</fullName>
    </recommendedName>
</protein>
<dbReference type="InterPro" id="IPR052017">
    <property type="entry name" value="TSUP"/>
</dbReference>
<feature type="transmembrane region" description="Helical" evidence="7">
    <location>
        <begin position="31"/>
        <end position="55"/>
    </location>
</feature>
<feature type="transmembrane region" description="Helical" evidence="7">
    <location>
        <begin position="167"/>
        <end position="186"/>
    </location>
</feature>
<dbReference type="PANTHER" id="PTHR30269:SF32">
    <property type="entry name" value="MEMBRANE TRANSPORTER PROTEIN-RELATED"/>
    <property type="match status" value="1"/>
</dbReference>
<keyword evidence="2" id="KW-0813">Transport</keyword>
<feature type="transmembrane region" description="Helical" evidence="7">
    <location>
        <begin position="67"/>
        <end position="87"/>
    </location>
</feature>
<feature type="transmembrane region" description="Helical" evidence="7">
    <location>
        <begin position="99"/>
        <end position="117"/>
    </location>
</feature>
<evidence type="ECO:0000313" key="8">
    <source>
        <dbReference type="EMBL" id="SUZ96216.1"/>
    </source>
</evidence>
<evidence type="ECO:0000256" key="2">
    <source>
        <dbReference type="ARBA" id="ARBA00022448"/>
    </source>
</evidence>
<feature type="transmembrane region" description="Helical" evidence="7">
    <location>
        <begin position="6"/>
        <end position="24"/>
    </location>
</feature>
<evidence type="ECO:0000256" key="7">
    <source>
        <dbReference type="SAM" id="Phobius"/>
    </source>
</evidence>
<accession>A0A381RWI5</accession>
<organism evidence="8">
    <name type="scientific">marine metagenome</name>
    <dbReference type="NCBI Taxonomy" id="408172"/>
    <lineage>
        <taxon>unclassified sequences</taxon>
        <taxon>metagenomes</taxon>
        <taxon>ecological metagenomes</taxon>
    </lineage>
</organism>
<evidence type="ECO:0000256" key="5">
    <source>
        <dbReference type="ARBA" id="ARBA00022989"/>
    </source>
</evidence>
<dbReference type="PANTHER" id="PTHR30269">
    <property type="entry name" value="TRANSMEMBRANE PROTEIN YFCA"/>
    <property type="match status" value="1"/>
</dbReference>
<feature type="non-terminal residue" evidence="8">
    <location>
        <position position="1"/>
    </location>
</feature>
<dbReference type="EMBL" id="UINC01002394">
    <property type="protein sequence ID" value="SUZ96216.1"/>
    <property type="molecule type" value="Genomic_DNA"/>
</dbReference>
<feature type="transmembrane region" description="Helical" evidence="7">
    <location>
        <begin position="129"/>
        <end position="155"/>
    </location>
</feature>
<evidence type="ECO:0000256" key="1">
    <source>
        <dbReference type="ARBA" id="ARBA00004651"/>
    </source>
</evidence>
<proteinExistence type="predicted"/>
<gene>
    <name evidence="8" type="ORF">METZ01_LOCUS49070</name>
</gene>
<comment type="subcellular location">
    <subcellularLocation>
        <location evidence="1">Cell membrane</location>
        <topology evidence="1">Multi-pass membrane protein</topology>
    </subcellularLocation>
</comment>
<feature type="transmembrane region" description="Helical" evidence="7">
    <location>
        <begin position="198"/>
        <end position="217"/>
    </location>
</feature>
<dbReference type="GO" id="GO:0005886">
    <property type="term" value="C:plasma membrane"/>
    <property type="evidence" value="ECO:0007669"/>
    <property type="project" value="UniProtKB-SubCell"/>
</dbReference>
<evidence type="ECO:0000256" key="4">
    <source>
        <dbReference type="ARBA" id="ARBA00022692"/>
    </source>
</evidence>
<reference evidence="8" key="1">
    <citation type="submission" date="2018-05" db="EMBL/GenBank/DDBJ databases">
        <authorList>
            <person name="Lanie J.A."/>
            <person name="Ng W.-L."/>
            <person name="Kazmierczak K.M."/>
            <person name="Andrzejewski T.M."/>
            <person name="Davidsen T.M."/>
            <person name="Wayne K.J."/>
            <person name="Tettelin H."/>
            <person name="Glass J.I."/>
            <person name="Rusch D."/>
            <person name="Podicherti R."/>
            <person name="Tsui H.-C.T."/>
            <person name="Winkler M.E."/>
        </authorList>
    </citation>
    <scope>NUCLEOTIDE SEQUENCE</scope>
</reference>
<name>A0A381RWI5_9ZZZZ</name>
<sequence length="246" mass="26917">VFDNATALAIFSAILLAGLLKGIIGVGFQTVGIAFLTIITNLPNAISLLLIPSLVTNLWQAGAGGELFTILIRLWPLIITASMMVWFGSIALTSVSLSYLSTLLGVLLIVYSAFNLFGLRFEVKTKNEWWLAPFIGLINGLLTGMTGIFVVPCVFYFQAIGFRKDTLIQSMGVLFTALTLMLIVSLKTKNILTLELSGWSAFAIFPAIIGVFVGQLIRKRISEEVFKKIFFLCLIFLGSFITFNAL</sequence>
<keyword evidence="6 7" id="KW-0472">Membrane</keyword>
<keyword evidence="5 7" id="KW-1133">Transmembrane helix</keyword>
<evidence type="ECO:0000256" key="3">
    <source>
        <dbReference type="ARBA" id="ARBA00022475"/>
    </source>
</evidence>
<feature type="transmembrane region" description="Helical" evidence="7">
    <location>
        <begin position="229"/>
        <end position="245"/>
    </location>
</feature>
<keyword evidence="4 7" id="KW-0812">Transmembrane</keyword>